<feature type="domain" description="C2H2-type" evidence="14">
    <location>
        <begin position="576"/>
        <end position="598"/>
    </location>
</feature>
<feature type="domain" description="C2H2-type" evidence="14">
    <location>
        <begin position="322"/>
        <end position="350"/>
    </location>
</feature>
<dbReference type="Proteomes" id="UP001501940">
    <property type="component" value="Chromosome 21"/>
</dbReference>
<evidence type="ECO:0000256" key="3">
    <source>
        <dbReference type="ARBA" id="ARBA00006991"/>
    </source>
</evidence>
<feature type="domain" description="C2H2-type" evidence="14">
    <location>
        <begin position="435"/>
        <end position="463"/>
    </location>
</feature>
<dbReference type="FunFam" id="3.30.160.60:FF:000624">
    <property type="entry name" value="zinc finger protein 697"/>
    <property type="match status" value="2"/>
</dbReference>
<dbReference type="SUPFAM" id="SSF57667">
    <property type="entry name" value="beta-beta-alpha zinc fingers"/>
    <property type="match status" value="7"/>
</dbReference>
<sequence length="615" mass="71130">MWHVVQRGNVQDYGMVEEFISTVTEIVPELLNADQKAQLLLGLRARALISTWAAQVSFLQCDTQLYFGPEYDSALQVLMLDFLSRLEKLLPVPDIQQVLEQDQMSKILHCTTYEANGILYLPADETQTIPSSFGNCILSSLSLPQLEKVVIDPDQIQLQPSSEQMQGCMTVQVEGETVTLLDYIHIEQPPGLVEPDDHEENDVNEEETVGDAQEDTGDNLKPAAFQPLKQSKRKKYPNNKTCPICSKTFLRYLSALKEHQENICKVEMTEIMKCDDCGKEFKSMTMLKVHQRIHDPLYCKECGKILANEPAFERHKLMHRPMQCTMCDKTFTLLRRLREHYEKQHDFTGPYPCVQCDKTFIQLSYLAIHQRIHKGEFPYICSMCPEKFRSSNCLTVHQRKHTGEKPFLCWQCGKCYRSASELTVHMGTHSEERPWACTQCDMAYRTKLQLTNHVEQIHIGVRYPCNSCGKQFMKETSLKRHELIHTGERPHQCTVCGKTFLTANELRLHNRYHTGERPYKCEVCGKAFIQSGYLKSHMRIHTGEKPFKCDICDKGFRLSYHMKKHRRTHAGKPKSYICEECGLAFLQKKSLWEHSLTHDVKIESSFADEVRIEFQ</sequence>
<accession>A0A3Q1CNU8</accession>
<evidence type="ECO:0000256" key="4">
    <source>
        <dbReference type="ARBA" id="ARBA00022723"/>
    </source>
</evidence>
<dbReference type="Pfam" id="PF13912">
    <property type="entry name" value="zf-C2H2_6"/>
    <property type="match status" value="1"/>
</dbReference>
<evidence type="ECO:0000259" key="14">
    <source>
        <dbReference type="PROSITE" id="PS50157"/>
    </source>
</evidence>
<keyword evidence="7" id="KW-0862">Zinc</keyword>
<evidence type="ECO:0000256" key="12">
    <source>
        <dbReference type="PROSITE-ProRule" id="PRU00042"/>
    </source>
</evidence>
<evidence type="ECO:0000256" key="13">
    <source>
        <dbReference type="SAM" id="MobiDB-lite"/>
    </source>
</evidence>
<dbReference type="FunFam" id="3.30.160.60:FF:000446">
    <property type="entry name" value="Zinc finger protein"/>
    <property type="match status" value="2"/>
</dbReference>
<feature type="domain" description="C2H2-type" evidence="14">
    <location>
        <begin position="463"/>
        <end position="490"/>
    </location>
</feature>
<dbReference type="Ensembl" id="ENSAOCT00000019092.2">
    <property type="protein sequence ID" value="ENSAOCP00000027204.2"/>
    <property type="gene ID" value="ENSAOCG00000015987.2"/>
</dbReference>
<feature type="domain" description="C2H2-type" evidence="14">
    <location>
        <begin position="272"/>
        <end position="294"/>
    </location>
</feature>
<keyword evidence="11" id="KW-0539">Nucleus</keyword>
<feature type="domain" description="C2H2-type" evidence="14">
    <location>
        <begin position="547"/>
        <end position="574"/>
    </location>
</feature>
<evidence type="ECO:0000313" key="16">
    <source>
        <dbReference type="Proteomes" id="UP001501940"/>
    </source>
</evidence>
<reference evidence="15" key="3">
    <citation type="submission" date="2025-09" db="UniProtKB">
        <authorList>
            <consortium name="Ensembl"/>
        </authorList>
    </citation>
    <scope>IDENTIFICATION</scope>
</reference>
<dbReference type="GO" id="GO:0008270">
    <property type="term" value="F:zinc ion binding"/>
    <property type="evidence" value="ECO:0007669"/>
    <property type="project" value="UniProtKB-KW"/>
</dbReference>
<proteinExistence type="inferred from homology"/>
<dbReference type="GO" id="GO:0043565">
    <property type="term" value="F:sequence-specific DNA binding"/>
    <property type="evidence" value="ECO:0007669"/>
    <property type="project" value="TreeGrafter"/>
</dbReference>
<dbReference type="GO" id="GO:0000981">
    <property type="term" value="F:DNA-binding transcription factor activity, RNA polymerase II-specific"/>
    <property type="evidence" value="ECO:0007669"/>
    <property type="project" value="TreeGrafter"/>
</dbReference>
<dbReference type="PANTHER" id="PTHR24408">
    <property type="entry name" value="ZINC FINGER PROTEIN"/>
    <property type="match status" value="1"/>
</dbReference>
<dbReference type="FunFam" id="3.30.160.60:FF:000060">
    <property type="entry name" value="zinc finger protein 436"/>
    <property type="match status" value="1"/>
</dbReference>
<keyword evidence="16" id="KW-1185">Reference proteome</keyword>
<dbReference type="GO" id="GO:0005634">
    <property type="term" value="C:nucleus"/>
    <property type="evidence" value="ECO:0007669"/>
    <property type="project" value="UniProtKB-SubCell"/>
</dbReference>
<dbReference type="PROSITE" id="PS00028">
    <property type="entry name" value="ZINC_FINGER_C2H2_1"/>
    <property type="match status" value="11"/>
</dbReference>
<gene>
    <name evidence="15" type="primary">ZNF711</name>
</gene>
<reference evidence="15" key="2">
    <citation type="submission" date="2025-08" db="UniProtKB">
        <authorList>
            <consortium name="Ensembl"/>
        </authorList>
    </citation>
    <scope>IDENTIFICATION</scope>
</reference>
<evidence type="ECO:0000256" key="11">
    <source>
        <dbReference type="ARBA" id="ARBA00023242"/>
    </source>
</evidence>
<evidence type="ECO:0000256" key="6">
    <source>
        <dbReference type="ARBA" id="ARBA00022771"/>
    </source>
</evidence>
<keyword evidence="5" id="KW-0677">Repeat</keyword>
<dbReference type="InterPro" id="IPR029400">
    <property type="entry name" value="TINF2_N"/>
</dbReference>
<feature type="domain" description="C2H2-type" evidence="14">
    <location>
        <begin position="519"/>
        <end position="546"/>
    </location>
</feature>
<evidence type="ECO:0000256" key="1">
    <source>
        <dbReference type="ARBA" id="ARBA00003767"/>
    </source>
</evidence>
<feature type="domain" description="C2H2-type" evidence="14">
    <location>
        <begin position="351"/>
        <end position="378"/>
    </location>
</feature>
<evidence type="ECO:0000256" key="2">
    <source>
        <dbReference type="ARBA" id="ARBA00004123"/>
    </source>
</evidence>
<evidence type="ECO:0000313" key="15">
    <source>
        <dbReference type="Ensembl" id="ENSAOCP00000027204.2"/>
    </source>
</evidence>
<keyword evidence="8" id="KW-0805">Transcription regulation</keyword>
<comment type="similarity">
    <text evidence="3">Belongs to the krueppel C2H2-type zinc-finger protein family.</text>
</comment>
<comment type="function">
    <text evidence="1">May be involved in transcriptional regulation.</text>
</comment>
<dbReference type="Pfam" id="PF14973">
    <property type="entry name" value="TINF2_N"/>
    <property type="match status" value="2"/>
</dbReference>
<dbReference type="InterPro" id="IPR036236">
    <property type="entry name" value="Znf_C2H2_sf"/>
</dbReference>
<feature type="domain" description="C2H2-type" evidence="14">
    <location>
        <begin position="379"/>
        <end position="406"/>
    </location>
</feature>
<evidence type="ECO:0000256" key="5">
    <source>
        <dbReference type="ARBA" id="ARBA00022737"/>
    </source>
</evidence>
<dbReference type="InterPro" id="IPR013087">
    <property type="entry name" value="Znf_C2H2_type"/>
</dbReference>
<dbReference type="Gene3D" id="3.30.160.60">
    <property type="entry name" value="Classic Zinc Finger"/>
    <property type="match status" value="10"/>
</dbReference>
<comment type="subcellular location">
    <subcellularLocation>
        <location evidence="2">Nucleus</location>
    </subcellularLocation>
</comment>
<evidence type="ECO:0000256" key="7">
    <source>
        <dbReference type="ARBA" id="ARBA00022833"/>
    </source>
</evidence>
<feature type="domain" description="C2H2-type" evidence="14">
    <location>
        <begin position="297"/>
        <end position="319"/>
    </location>
</feature>
<dbReference type="PANTHER" id="PTHR24408:SF58">
    <property type="entry name" value="TRANSCRIPTION FACTOR (TFIIIA), PUTATIVE (AFU_ORTHOLOGUE AFUA_1G05150)-RELATED"/>
    <property type="match status" value="1"/>
</dbReference>
<keyword evidence="10" id="KW-0804">Transcription</keyword>
<dbReference type="Pfam" id="PF00096">
    <property type="entry name" value="zf-C2H2"/>
    <property type="match status" value="7"/>
</dbReference>
<keyword evidence="4" id="KW-0479">Metal-binding</keyword>
<feature type="domain" description="C2H2-type" evidence="14">
    <location>
        <begin position="407"/>
        <end position="434"/>
    </location>
</feature>
<dbReference type="SMART" id="SM00355">
    <property type="entry name" value="ZnF_C2H2"/>
    <property type="match status" value="12"/>
</dbReference>
<organism evidence="15 16">
    <name type="scientific">Amphiprion ocellaris</name>
    <name type="common">Clown anemonefish</name>
    <dbReference type="NCBI Taxonomy" id="80972"/>
    <lineage>
        <taxon>Eukaryota</taxon>
        <taxon>Metazoa</taxon>
        <taxon>Chordata</taxon>
        <taxon>Craniata</taxon>
        <taxon>Vertebrata</taxon>
        <taxon>Euteleostomi</taxon>
        <taxon>Actinopterygii</taxon>
        <taxon>Neopterygii</taxon>
        <taxon>Teleostei</taxon>
        <taxon>Neoteleostei</taxon>
        <taxon>Acanthomorphata</taxon>
        <taxon>Ovalentaria</taxon>
        <taxon>Pomacentridae</taxon>
        <taxon>Amphiprion</taxon>
    </lineage>
</organism>
<reference evidence="15 16" key="1">
    <citation type="submission" date="2022-01" db="EMBL/GenBank/DDBJ databases">
        <title>A chromosome-scale genome assembly of the false clownfish, Amphiprion ocellaris.</title>
        <authorList>
            <person name="Ryu T."/>
        </authorList>
    </citation>
    <scope>NUCLEOTIDE SEQUENCE [LARGE SCALE GENOMIC DNA]</scope>
</reference>
<evidence type="ECO:0000256" key="10">
    <source>
        <dbReference type="ARBA" id="ARBA00023163"/>
    </source>
</evidence>
<keyword evidence="9" id="KW-0238">DNA-binding</keyword>
<feature type="compositionally biased region" description="Acidic residues" evidence="13">
    <location>
        <begin position="194"/>
        <end position="217"/>
    </location>
</feature>
<dbReference type="GeneTree" id="ENSGT01030000234576"/>
<dbReference type="FunFam" id="3.30.160.60:FF:000028">
    <property type="entry name" value="zinc finger protein 90 homolog"/>
    <property type="match status" value="1"/>
</dbReference>
<keyword evidence="6 12" id="KW-0863">Zinc-finger</keyword>
<dbReference type="PROSITE" id="PS50157">
    <property type="entry name" value="ZINC_FINGER_C2H2_2"/>
    <property type="match status" value="12"/>
</dbReference>
<dbReference type="AlphaFoldDB" id="A0A3Q1CNU8"/>
<feature type="domain" description="C2H2-type" evidence="14">
    <location>
        <begin position="491"/>
        <end position="518"/>
    </location>
</feature>
<protein>
    <recommendedName>
        <fullName evidence="14">C2H2-type domain-containing protein</fullName>
    </recommendedName>
</protein>
<name>A0A3Q1CNU8_AMPOC</name>
<evidence type="ECO:0000256" key="9">
    <source>
        <dbReference type="ARBA" id="ARBA00023125"/>
    </source>
</evidence>
<evidence type="ECO:0000256" key="8">
    <source>
        <dbReference type="ARBA" id="ARBA00023015"/>
    </source>
</evidence>
<dbReference type="FunFam" id="3.30.160.60:FF:000097">
    <property type="entry name" value="Zinc finger protein"/>
    <property type="match status" value="1"/>
</dbReference>
<feature type="region of interest" description="Disordered" evidence="13">
    <location>
        <begin position="191"/>
        <end position="234"/>
    </location>
</feature>